<evidence type="ECO:0000313" key="2">
    <source>
        <dbReference type="EMBL" id="ALH95649.1"/>
    </source>
</evidence>
<dbReference type="InterPro" id="IPR008407">
    <property type="entry name" value="Brnchd-chn_aa_trnsp_AzlD"/>
</dbReference>
<feature type="transmembrane region" description="Helical" evidence="1">
    <location>
        <begin position="67"/>
        <end position="100"/>
    </location>
</feature>
<dbReference type="Pfam" id="PF05437">
    <property type="entry name" value="AzlD"/>
    <property type="match status" value="1"/>
</dbReference>
<dbReference type="OrthoDB" id="4257348at2"/>
<dbReference type="Proteomes" id="UP000064939">
    <property type="component" value="Chromosome"/>
</dbReference>
<reference evidence="2 3" key="1">
    <citation type="journal article" date="2015" name="Int. J. Syst. Evol. Microbiol.">
        <title>Acinetobacter equi sp. nov. isolated from horse faeces.</title>
        <authorList>
            <person name="Poppel M.T."/>
            <person name="Skiebe E."/>
            <person name="Laue M."/>
            <person name="Bergmann H."/>
            <person name="Ebersberger I."/>
            <person name="Garn T."/>
            <person name="Fruth A."/>
            <person name="Baumgardt S."/>
            <person name="Busse H.J."/>
            <person name="Wilharm G."/>
        </authorList>
    </citation>
    <scope>NUCLEOTIDE SEQUENCE [LARGE SCALE GENOMIC DNA]</scope>
    <source>
        <strain evidence="2 3">114</strain>
    </source>
</reference>
<dbReference type="AlphaFoldDB" id="A0A0N9W3N2"/>
<evidence type="ECO:0000256" key="1">
    <source>
        <dbReference type="SAM" id="Phobius"/>
    </source>
</evidence>
<protein>
    <submittedName>
        <fullName evidence="2">Branched-chain amino acid transporter</fullName>
    </submittedName>
</protein>
<keyword evidence="1" id="KW-1133">Transmembrane helix</keyword>
<dbReference type="KEGG" id="aei:AOY20_08970"/>
<feature type="transmembrane region" description="Helical" evidence="1">
    <location>
        <begin position="37"/>
        <end position="55"/>
    </location>
</feature>
<sequence>MIWLLILGLSSIVFFNRYVFLEPTIRFHLPKFLTKMLNYAAPCLMVSLCIPIIFYQSSQFRGVIDNIYLYSAIFTILFVLITRHLLMSVVFSLMFFYFLLYIL</sequence>
<keyword evidence="1" id="KW-0812">Transmembrane</keyword>
<evidence type="ECO:0000313" key="3">
    <source>
        <dbReference type="Proteomes" id="UP000064939"/>
    </source>
</evidence>
<name>A0A0N9W3N2_9GAMM</name>
<accession>A0A0N9W3N2</accession>
<keyword evidence="3" id="KW-1185">Reference proteome</keyword>
<proteinExistence type="predicted"/>
<dbReference type="RefSeq" id="WP_054581540.1">
    <property type="nucleotide sequence ID" value="NZ_CP012808.1"/>
</dbReference>
<keyword evidence="1" id="KW-0472">Membrane</keyword>
<dbReference type="STRING" id="1324350.AOY20_08970"/>
<gene>
    <name evidence="2" type="ORF">AOY20_08970</name>
</gene>
<dbReference type="EMBL" id="CP012808">
    <property type="protein sequence ID" value="ALH95649.1"/>
    <property type="molecule type" value="Genomic_DNA"/>
</dbReference>
<organism evidence="2 3">
    <name type="scientific">Acinetobacter equi</name>
    <dbReference type="NCBI Taxonomy" id="1324350"/>
    <lineage>
        <taxon>Bacteria</taxon>
        <taxon>Pseudomonadati</taxon>
        <taxon>Pseudomonadota</taxon>
        <taxon>Gammaproteobacteria</taxon>
        <taxon>Moraxellales</taxon>
        <taxon>Moraxellaceae</taxon>
        <taxon>Acinetobacter</taxon>
    </lineage>
</organism>